<comment type="caution">
    <text evidence="2">The sequence shown here is derived from an EMBL/GenBank/DDBJ whole genome shotgun (WGS) entry which is preliminary data.</text>
</comment>
<accession>A0ABP3IX54</accession>
<dbReference type="EMBL" id="BAAABX010000065">
    <property type="protein sequence ID" value="GAA0430986.1"/>
    <property type="molecule type" value="Genomic_DNA"/>
</dbReference>
<sequence length="546" mass="55863">MTTPFEPLPPGIPTVRVHGRYRGPDGRALGGTVTFTAPGLLTFPQSDLFIAGPVVATLDETGAFSATLPATDAPDMNPTGWTYTVKENLAGVVGSRTFALLLPKAVTDVDLADVTPADPTTPNYVPVPGSQIYTGSKAPAPDLGANGDFYTQYDVRTLLGVTHTTVTMWKKNGGTWATVGDGIRGSQWYTSTSTVPAVDAKPGDMLLRTDTGDVWQRGATDWGSLVGNLRGPKGETGAPGPAGAKGDTGAPSTVPGPKGDTGPPGAVGPAGPQGPKGDPGAGSVSSVNGSLGPDITVTVNGKGAGSPAISLVASDVGAVPVAQVGTPKGVASLDASGKIPSAQLPALSVGSSRNTWTPQALGFEAWTCDPYTVMTTKDPKAAKARRVYLGGIYISEPTTVNTVVMFARGWAGSVAIPAARFAVGIYNESGKRLVESGIVSNAPEAGIGSPPGARNNHVGAVPIRLKDPITLSPGRYWASFWFNGGPTDFYYMHVPNESTSAPANFFLGSVFPRAWAADDYNGMPPTLDPAAGEVGLDPAIIALANI</sequence>
<dbReference type="Proteomes" id="UP001500879">
    <property type="component" value="Unassembled WGS sequence"/>
</dbReference>
<feature type="compositionally biased region" description="Low complexity" evidence="1">
    <location>
        <begin position="260"/>
        <end position="276"/>
    </location>
</feature>
<evidence type="ECO:0000313" key="3">
    <source>
        <dbReference type="Proteomes" id="UP001500879"/>
    </source>
</evidence>
<name>A0ABP3IX54_9ACTN</name>
<reference evidence="3" key="1">
    <citation type="journal article" date="2019" name="Int. J. Syst. Evol. Microbiol.">
        <title>The Global Catalogue of Microorganisms (GCM) 10K type strain sequencing project: providing services to taxonomists for standard genome sequencing and annotation.</title>
        <authorList>
            <consortium name="The Broad Institute Genomics Platform"/>
            <consortium name="The Broad Institute Genome Sequencing Center for Infectious Disease"/>
            <person name="Wu L."/>
            <person name="Ma J."/>
        </authorList>
    </citation>
    <scope>NUCLEOTIDE SEQUENCE [LARGE SCALE GENOMIC DNA]</scope>
    <source>
        <strain evidence="3">JCM 4788</strain>
    </source>
</reference>
<proteinExistence type="predicted"/>
<evidence type="ECO:0000256" key="1">
    <source>
        <dbReference type="SAM" id="MobiDB-lite"/>
    </source>
</evidence>
<evidence type="ECO:0008006" key="4">
    <source>
        <dbReference type="Google" id="ProtNLM"/>
    </source>
</evidence>
<protein>
    <recommendedName>
        <fullName evidence="4">Collagen-like protein</fullName>
    </recommendedName>
</protein>
<evidence type="ECO:0000313" key="2">
    <source>
        <dbReference type="EMBL" id="GAA0430986.1"/>
    </source>
</evidence>
<keyword evidence="3" id="KW-1185">Reference proteome</keyword>
<gene>
    <name evidence="2" type="ORF">GCM10010357_60820</name>
</gene>
<feature type="region of interest" description="Disordered" evidence="1">
    <location>
        <begin position="222"/>
        <end position="289"/>
    </location>
</feature>
<organism evidence="2 3">
    <name type="scientific">Streptomyces luteireticuli</name>
    <dbReference type="NCBI Taxonomy" id="173858"/>
    <lineage>
        <taxon>Bacteria</taxon>
        <taxon>Bacillati</taxon>
        <taxon>Actinomycetota</taxon>
        <taxon>Actinomycetes</taxon>
        <taxon>Kitasatosporales</taxon>
        <taxon>Streptomycetaceae</taxon>
        <taxon>Streptomyces</taxon>
    </lineage>
</organism>